<dbReference type="EC" id="2.1.1.204" evidence="4"/>
<keyword evidence="1 7" id="KW-0489">Methyltransferase</keyword>
<sequence>MPNINSYRFQCPKCCHKINTDEKKVCSLKHFLEKPDENFEPYLIPDHVLLKYWSVLDIVNENSCNSCCFTKAYHRYAQGTGSVLLSSQPSEADAIFQLVAKSEDTKVQLTLLKQLGLRYFTPKEVANIMFFPNYFSFPSEVSVKQMYKSLGNSINVYVVTCLMKLLFQKPD</sequence>
<gene>
    <name evidence="7" type="primary">TRDMT1</name>
    <name evidence="7" type="ORF">AVEN_170481_1</name>
</gene>
<proteinExistence type="predicted"/>
<evidence type="ECO:0000256" key="2">
    <source>
        <dbReference type="ARBA" id="ARBA00022679"/>
    </source>
</evidence>
<dbReference type="GO" id="GO:0008168">
    <property type="term" value="F:methyltransferase activity"/>
    <property type="evidence" value="ECO:0007669"/>
    <property type="project" value="UniProtKB-KW"/>
</dbReference>
<evidence type="ECO:0000313" key="7">
    <source>
        <dbReference type="EMBL" id="GBL97366.1"/>
    </source>
</evidence>
<dbReference type="GO" id="GO:0032259">
    <property type="term" value="P:methylation"/>
    <property type="evidence" value="ECO:0007669"/>
    <property type="project" value="UniProtKB-KW"/>
</dbReference>
<protein>
    <recommendedName>
        <fullName evidence="5">tRNA (cytosine(38)-C(5))-methyltransferase</fullName>
        <ecNumber evidence="4">2.1.1.204</ecNumber>
    </recommendedName>
    <alternativeName>
        <fullName evidence="6">DNA (cytosine-5)-methyltransferase-like protein 2</fullName>
    </alternativeName>
</protein>
<dbReference type="PANTHER" id="PTHR46098:SF1">
    <property type="entry name" value="TRNA (CYTOSINE(38)-C(5))-METHYLTRANSFERASE"/>
    <property type="match status" value="1"/>
</dbReference>
<comment type="caution">
    <text evidence="7">The sequence shown here is derived from an EMBL/GenBank/DDBJ whole genome shotgun (WGS) entry which is preliminary data.</text>
</comment>
<dbReference type="Gene3D" id="3.90.120.10">
    <property type="entry name" value="DNA Methylase, subunit A, domain 2"/>
    <property type="match status" value="1"/>
</dbReference>
<dbReference type="InterPro" id="IPR050750">
    <property type="entry name" value="C5-MTase"/>
</dbReference>
<keyword evidence="8" id="KW-1185">Reference proteome</keyword>
<dbReference type="GO" id="GO:0005634">
    <property type="term" value="C:nucleus"/>
    <property type="evidence" value="ECO:0007669"/>
    <property type="project" value="TreeGrafter"/>
</dbReference>
<dbReference type="Pfam" id="PF00145">
    <property type="entry name" value="DNA_methylase"/>
    <property type="match status" value="1"/>
</dbReference>
<dbReference type="PROSITE" id="PS00095">
    <property type="entry name" value="C5_MTASE_2"/>
    <property type="match status" value="1"/>
</dbReference>
<dbReference type="PANTHER" id="PTHR46098">
    <property type="entry name" value="TRNA (CYTOSINE(38)-C(5))-METHYLTRANSFERASE"/>
    <property type="match status" value="1"/>
</dbReference>
<evidence type="ECO:0000256" key="4">
    <source>
        <dbReference type="ARBA" id="ARBA00039081"/>
    </source>
</evidence>
<dbReference type="InterPro" id="IPR031303">
    <property type="entry name" value="C5_meth_CS"/>
</dbReference>
<accession>A0A4Y2C187</accession>
<evidence type="ECO:0000256" key="1">
    <source>
        <dbReference type="ARBA" id="ARBA00022603"/>
    </source>
</evidence>
<dbReference type="OrthoDB" id="414133at2759"/>
<evidence type="ECO:0000256" key="5">
    <source>
        <dbReference type="ARBA" id="ARBA00039681"/>
    </source>
</evidence>
<reference evidence="7 8" key="1">
    <citation type="journal article" date="2019" name="Sci. Rep.">
        <title>Orb-weaving spider Araneus ventricosus genome elucidates the spidroin gene catalogue.</title>
        <authorList>
            <person name="Kono N."/>
            <person name="Nakamura H."/>
            <person name="Ohtoshi R."/>
            <person name="Moran D.A.P."/>
            <person name="Shinohara A."/>
            <person name="Yoshida Y."/>
            <person name="Fujiwara M."/>
            <person name="Mori M."/>
            <person name="Tomita M."/>
            <person name="Arakawa K."/>
        </authorList>
    </citation>
    <scope>NUCLEOTIDE SEQUENCE [LARGE SCALE GENOMIC DNA]</scope>
</reference>
<evidence type="ECO:0000256" key="6">
    <source>
        <dbReference type="ARBA" id="ARBA00042810"/>
    </source>
</evidence>
<name>A0A4Y2C187_ARAVE</name>
<evidence type="ECO:0000313" key="8">
    <source>
        <dbReference type="Proteomes" id="UP000499080"/>
    </source>
</evidence>
<organism evidence="7 8">
    <name type="scientific">Araneus ventricosus</name>
    <name type="common">Orbweaver spider</name>
    <name type="synonym">Epeira ventricosa</name>
    <dbReference type="NCBI Taxonomy" id="182803"/>
    <lineage>
        <taxon>Eukaryota</taxon>
        <taxon>Metazoa</taxon>
        <taxon>Ecdysozoa</taxon>
        <taxon>Arthropoda</taxon>
        <taxon>Chelicerata</taxon>
        <taxon>Arachnida</taxon>
        <taxon>Araneae</taxon>
        <taxon>Araneomorphae</taxon>
        <taxon>Entelegynae</taxon>
        <taxon>Araneoidea</taxon>
        <taxon>Araneidae</taxon>
        <taxon>Araneus</taxon>
    </lineage>
</organism>
<evidence type="ECO:0000256" key="3">
    <source>
        <dbReference type="ARBA" id="ARBA00022691"/>
    </source>
</evidence>
<dbReference type="Proteomes" id="UP000499080">
    <property type="component" value="Unassembled WGS sequence"/>
</dbReference>
<dbReference type="AlphaFoldDB" id="A0A4Y2C187"/>
<keyword evidence="2 7" id="KW-0808">Transferase</keyword>
<dbReference type="InterPro" id="IPR029063">
    <property type="entry name" value="SAM-dependent_MTases_sf"/>
</dbReference>
<keyword evidence="3" id="KW-0949">S-adenosyl-L-methionine</keyword>
<dbReference type="EMBL" id="BGPR01000129">
    <property type="protein sequence ID" value="GBL97366.1"/>
    <property type="molecule type" value="Genomic_DNA"/>
</dbReference>
<dbReference type="InterPro" id="IPR001525">
    <property type="entry name" value="C5_MeTfrase"/>
</dbReference>
<dbReference type="SUPFAM" id="SSF53335">
    <property type="entry name" value="S-adenosyl-L-methionine-dependent methyltransferases"/>
    <property type="match status" value="1"/>
</dbReference>